<keyword evidence="4" id="KW-1185">Reference proteome</keyword>
<dbReference type="PROSITE" id="PS50966">
    <property type="entry name" value="ZF_SWIM"/>
    <property type="match status" value="1"/>
</dbReference>
<evidence type="ECO:0000256" key="1">
    <source>
        <dbReference type="PROSITE-ProRule" id="PRU00325"/>
    </source>
</evidence>
<name>A0A0D0TRM2_9TREE</name>
<proteinExistence type="predicted"/>
<dbReference type="Proteomes" id="UP000053392">
    <property type="component" value="Unassembled WGS sequence"/>
</dbReference>
<gene>
    <name evidence="3" type="ORF">I313_06124</name>
</gene>
<dbReference type="GO" id="GO:0061630">
    <property type="term" value="F:ubiquitin protein ligase activity"/>
    <property type="evidence" value="ECO:0007669"/>
    <property type="project" value="InterPro"/>
</dbReference>
<dbReference type="EMBL" id="KN847912">
    <property type="protein sequence ID" value="KIR38128.1"/>
    <property type="molecule type" value="Genomic_DNA"/>
</dbReference>
<dbReference type="AlphaFoldDB" id="A0A0D0TRM2"/>
<dbReference type="InterPro" id="IPR007527">
    <property type="entry name" value="Znf_SWIM"/>
</dbReference>
<dbReference type="SUPFAM" id="SSF57850">
    <property type="entry name" value="RING/U-box"/>
    <property type="match status" value="1"/>
</dbReference>
<reference evidence="3 4" key="1">
    <citation type="submission" date="2015-01" db="EMBL/GenBank/DDBJ databases">
        <title>The Genome Sequence of Cryptococcus gattii Ram5.</title>
        <authorList>
            <consortium name="The Broad Institute Genomics Platform"/>
            <person name="Cuomo C."/>
            <person name="Litvintseva A."/>
            <person name="Chen Y."/>
            <person name="Heitman J."/>
            <person name="Sun S."/>
            <person name="Springer D."/>
            <person name="Dromer F."/>
            <person name="Young S."/>
            <person name="Zeng Q."/>
            <person name="Gargeya S."/>
            <person name="Abouelleil A."/>
            <person name="Alvarado L."/>
            <person name="Chapman S.B."/>
            <person name="Gainer-Dewar J."/>
            <person name="Goldberg J."/>
            <person name="Griggs A."/>
            <person name="Gujja S."/>
            <person name="Hansen M."/>
            <person name="Howarth C."/>
            <person name="Imamovic A."/>
            <person name="Larimer J."/>
            <person name="Murphy C."/>
            <person name="Naylor J."/>
            <person name="Pearson M."/>
            <person name="Priest M."/>
            <person name="Roberts A."/>
            <person name="Saif S."/>
            <person name="Shea T."/>
            <person name="Sykes S."/>
            <person name="Wortman J."/>
            <person name="Nusbaum C."/>
            <person name="Birren B."/>
        </authorList>
    </citation>
    <scope>NUCLEOTIDE SEQUENCE [LARGE SCALE GENOMIC DNA]</scope>
    <source>
        <strain evidence="3 4">Ram5</strain>
    </source>
</reference>
<dbReference type="PANTHER" id="PTHR21540">
    <property type="entry name" value="RING FINGER AND SWIM DOMAIN-CONTAINING PROTEIN 2"/>
    <property type="match status" value="1"/>
</dbReference>
<organism evidence="3 4">
    <name type="scientific">Cryptococcus deuterogattii Ram5</name>
    <dbReference type="NCBI Taxonomy" id="1296110"/>
    <lineage>
        <taxon>Eukaryota</taxon>
        <taxon>Fungi</taxon>
        <taxon>Dikarya</taxon>
        <taxon>Basidiomycota</taxon>
        <taxon>Agaricomycotina</taxon>
        <taxon>Tremellomycetes</taxon>
        <taxon>Tremellales</taxon>
        <taxon>Cryptococcaceae</taxon>
        <taxon>Cryptococcus</taxon>
        <taxon>Cryptococcus gattii species complex</taxon>
    </lineage>
</organism>
<dbReference type="PANTHER" id="PTHR21540:SF0">
    <property type="entry name" value="PHD FAMILY PROTEIN"/>
    <property type="match status" value="1"/>
</dbReference>
<dbReference type="Pfam" id="PF04434">
    <property type="entry name" value="SWIM"/>
    <property type="match status" value="1"/>
</dbReference>
<sequence>MVTRVLRLPKLSCDNTQTQSSDNKCKWIWKQTNGNRTRESVIRWISPIRLRLRLHNLLMRHQVNKPKRRRLTQCINGQQVDRAMSQRMFMIERVPCTNAPNQVHDFKVLGSTGNVYTVTIGNFPSCDCPDCMKGNSPCKHIIFVFLKVLKVPEHSSVWYQKGLTPAEVQWVFQQAPPAPSASVAVHSGVRNAYLRTTGILPEQATSASGDNEQFNGKRIEAIGEDCPICYEEMTQQDDVNNKLVYDDSLGGCGRPSHAECFKIWEATAKKNGQRVTCVWCRNEWPTGTAGRKGKSKMKEPSYDSMGYTYHRGWRYRNDDSEED</sequence>
<dbReference type="OrthoDB" id="2122982at2759"/>
<feature type="domain" description="SWIM-type" evidence="2">
    <location>
        <begin position="116"/>
        <end position="149"/>
    </location>
</feature>
<evidence type="ECO:0000259" key="2">
    <source>
        <dbReference type="PROSITE" id="PS50966"/>
    </source>
</evidence>
<dbReference type="Gene3D" id="3.30.40.10">
    <property type="entry name" value="Zinc/RING finger domain, C3HC4 (zinc finger)"/>
    <property type="match status" value="1"/>
</dbReference>
<protein>
    <submittedName>
        <fullName evidence="3">Unplaced genomic scaffold supercont1.17, whole genome shotgun sequence</fullName>
    </submittedName>
</protein>
<dbReference type="InterPro" id="IPR013083">
    <property type="entry name" value="Znf_RING/FYVE/PHD"/>
</dbReference>
<keyword evidence="1" id="KW-0862">Zinc</keyword>
<keyword evidence="1" id="KW-0863">Zinc-finger</keyword>
<keyword evidence="1" id="KW-0479">Metal-binding</keyword>
<accession>A0A0D0TRM2</accession>
<dbReference type="InterPro" id="IPR039903">
    <property type="entry name" value="Zswim2"/>
</dbReference>
<dbReference type="GO" id="GO:0008270">
    <property type="term" value="F:zinc ion binding"/>
    <property type="evidence" value="ECO:0007669"/>
    <property type="project" value="UniProtKB-KW"/>
</dbReference>
<evidence type="ECO:0000313" key="3">
    <source>
        <dbReference type="EMBL" id="KIR38128.1"/>
    </source>
</evidence>
<evidence type="ECO:0000313" key="4">
    <source>
        <dbReference type="Proteomes" id="UP000053392"/>
    </source>
</evidence>
<dbReference type="HOGENOM" id="CLU_860568_0_0_1"/>